<feature type="transmembrane region" description="Helical" evidence="9">
    <location>
        <begin position="7"/>
        <end position="26"/>
    </location>
</feature>
<protein>
    <recommendedName>
        <fullName evidence="9">Riboflavin transporter</fullName>
    </recommendedName>
</protein>
<feature type="transmembrane region" description="Helical" evidence="9">
    <location>
        <begin position="404"/>
        <end position="426"/>
    </location>
</feature>
<dbReference type="EMBL" id="JAIWYP010000003">
    <property type="protein sequence ID" value="KAH3859310.1"/>
    <property type="molecule type" value="Genomic_DNA"/>
</dbReference>
<accession>A0A9D4LII9</accession>
<gene>
    <name evidence="10" type="ORF">DPMN_102028</name>
</gene>
<sequence length="439" mass="47643">MKCLADVRLPVYILVILFGMGSWIAVNGLWVELPLLVDGAPEGWNLPSYIIIIIQAANIGPLLYTLINKLAPNKFHEKHGAYIVVICGAAGCLMLVFLWKKNSYIGGVQYSTGMLCSVLLLSMADCTSSVVFLPYMSLYKREYITALYIGEGLSGLLPSLVALGQSVGKTVCVNETVNQTTNETQLQPRYLPPHFPVEDFFYFLLAMMVICGLAFTLLHYLPYCKQEHASPDVSISAHVKFINADSVSLELDRKADPECDISVGKDVVNVSTKSFLIMLFEVGIINALTNGVLSSVSSYATLPYGNQAFHLANTLSMIANPLACGVAFFLPVMSQRIITMTTLGGVSVATYILVIASYSPQPPLYDHTAGAALIVIATVLVSGLMSFSKVSIASVLRSRGRRALLWCGIVTQIGSALGAILMFIIVNVLKLFHSKYPCT</sequence>
<comment type="subcellular location">
    <subcellularLocation>
        <location evidence="2 9">Cell membrane</location>
        <topology evidence="2 9">Multi-pass membrane protein</topology>
    </subcellularLocation>
</comment>
<evidence type="ECO:0000256" key="1">
    <source>
        <dbReference type="ARBA" id="ARBA00000215"/>
    </source>
</evidence>
<dbReference type="OrthoDB" id="9995836at2759"/>
<feature type="transmembrane region" description="Helical" evidence="9">
    <location>
        <begin position="46"/>
        <end position="67"/>
    </location>
</feature>
<name>A0A9D4LII9_DREPO</name>
<keyword evidence="4 9" id="KW-0813">Transport</keyword>
<keyword evidence="6 9" id="KW-0812">Transmembrane</keyword>
<evidence type="ECO:0000256" key="7">
    <source>
        <dbReference type="ARBA" id="ARBA00022989"/>
    </source>
</evidence>
<keyword evidence="7 9" id="KW-1133">Transmembrane helix</keyword>
<feature type="transmembrane region" description="Helical" evidence="9">
    <location>
        <begin position="200"/>
        <end position="221"/>
    </location>
</feature>
<dbReference type="Pfam" id="PF06237">
    <property type="entry name" value="SLC52_ribofla_tr"/>
    <property type="match status" value="1"/>
</dbReference>
<comment type="similarity">
    <text evidence="3 9">Belongs to the riboflavin transporter family.</text>
</comment>
<evidence type="ECO:0000256" key="8">
    <source>
        <dbReference type="ARBA" id="ARBA00023136"/>
    </source>
</evidence>
<dbReference type="GO" id="GO:0005886">
    <property type="term" value="C:plasma membrane"/>
    <property type="evidence" value="ECO:0007669"/>
    <property type="project" value="UniProtKB-SubCell"/>
</dbReference>
<dbReference type="PANTHER" id="PTHR12929">
    <property type="entry name" value="SOLUTE CARRIER FAMILY 52"/>
    <property type="match status" value="1"/>
</dbReference>
<feature type="transmembrane region" description="Helical" evidence="9">
    <location>
        <begin position="337"/>
        <end position="358"/>
    </location>
</feature>
<feature type="transmembrane region" description="Helical" evidence="9">
    <location>
        <begin position="145"/>
        <end position="164"/>
    </location>
</feature>
<evidence type="ECO:0000256" key="2">
    <source>
        <dbReference type="ARBA" id="ARBA00004651"/>
    </source>
</evidence>
<feature type="transmembrane region" description="Helical" evidence="9">
    <location>
        <begin position="308"/>
        <end position="330"/>
    </location>
</feature>
<feature type="transmembrane region" description="Helical" evidence="9">
    <location>
        <begin position="370"/>
        <end position="392"/>
    </location>
</feature>
<comment type="function">
    <text evidence="9">Plasma membrane transporter mediating the uptake by cells of the water soluble vitamin B2/riboflavin that plays a key role in biochemical oxidation-reduction reactions of the carbohydrate, lipid, and amino acid metabolism.</text>
</comment>
<keyword evidence="8 9" id="KW-0472">Membrane</keyword>
<evidence type="ECO:0000313" key="10">
    <source>
        <dbReference type="EMBL" id="KAH3859310.1"/>
    </source>
</evidence>
<dbReference type="GO" id="GO:0032217">
    <property type="term" value="F:riboflavin transmembrane transporter activity"/>
    <property type="evidence" value="ECO:0007669"/>
    <property type="project" value="UniProtKB-UniRule"/>
</dbReference>
<dbReference type="AlphaFoldDB" id="A0A9D4LII9"/>
<evidence type="ECO:0000256" key="5">
    <source>
        <dbReference type="ARBA" id="ARBA00022475"/>
    </source>
</evidence>
<dbReference type="InterPro" id="IPR009357">
    <property type="entry name" value="Riboflavin_transptr"/>
</dbReference>
<feature type="transmembrane region" description="Helical" evidence="9">
    <location>
        <begin position="275"/>
        <end position="296"/>
    </location>
</feature>
<reference evidence="10" key="2">
    <citation type="submission" date="2020-11" db="EMBL/GenBank/DDBJ databases">
        <authorList>
            <person name="McCartney M.A."/>
            <person name="Auch B."/>
            <person name="Kono T."/>
            <person name="Mallez S."/>
            <person name="Becker A."/>
            <person name="Gohl D.M."/>
            <person name="Silverstein K.A.T."/>
            <person name="Koren S."/>
            <person name="Bechman K.B."/>
            <person name="Herman A."/>
            <person name="Abrahante J.E."/>
            <person name="Garbe J."/>
        </authorList>
    </citation>
    <scope>NUCLEOTIDE SEQUENCE</scope>
    <source>
        <strain evidence="10">Duluth1</strain>
        <tissue evidence="10">Whole animal</tissue>
    </source>
</reference>
<dbReference type="Proteomes" id="UP000828390">
    <property type="component" value="Unassembled WGS sequence"/>
</dbReference>
<comment type="catalytic activity">
    <reaction evidence="1 9">
        <text>riboflavin(in) = riboflavin(out)</text>
        <dbReference type="Rhea" id="RHEA:35015"/>
        <dbReference type="ChEBI" id="CHEBI:57986"/>
    </reaction>
</comment>
<evidence type="ECO:0000256" key="6">
    <source>
        <dbReference type="ARBA" id="ARBA00022692"/>
    </source>
</evidence>
<evidence type="ECO:0000256" key="4">
    <source>
        <dbReference type="ARBA" id="ARBA00022448"/>
    </source>
</evidence>
<reference evidence="10" key="1">
    <citation type="journal article" date="2019" name="bioRxiv">
        <title>The Genome of the Zebra Mussel, Dreissena polymorpha: A Resource for Invasive Species Research.</title>
        <authorList>
            <person name="McCartney M.A."/>
            <person name="Auch B."/>
            <person name="Kono T."/>
            <person name="Mallez S."/>
            <person name="Zhang Y."/>
            <person name="Obille A."/>
            <person name="Becker A."/>
            <person name="Abrahante J.E."/>
            <person name="Garbe J."/>
            <person name="Badalamenti J.P."/>
            <person name="Herman A."/>
            <person name="Mangelson H."/>
            <person name="Liachko I."/>
            <person name="Sullivan S."/>
            <person name="Sone E.D."/>
            <person name="Koren S."/>
            <person name="Silverstein K.A.T."/>
            <person name="Beckman K.B."/>
            <person name="Gohl D.M."/>
        </authorList>
    </citation>
    <scope>NUCLEOTIDE SEQUENCE</scope>
    <source>
        <strain evidence="10">Duluth1</strain>
        <tissue evidence="10">Whole animal</tissue>
    </source>
</reference>
<evidence type="ECO:0000256" key="9">
    <source>
        <dbReference type="RuleBase" id="RU368035"/>
    </source>
</evidence>
<evidence type="ECO:0000313" key="11">
    <source>
        <dbReference type="Proteomes" id="UP000828390"/>
    </source>
</evidence>
<feature type="transmembrane region" description="Helical" evidence="9">
    <location>
        <begin position="79"/>
        <end position="99"/>
    </location>
</feature>
<feature type="transmembrane region" description="Helical" evidence="9">
    <location>
        <begin position="111"/>
        <end position="133"/>
    </location>
</feature>
<comment type="caution">
    <text evidence="10">The sequence shown here is derived from an EMBL/GenBank/DDBJ whole genome shotgun (WGS) entry which is preliminary data.</text>
</comment>
<proteinExistence type="inferred from homology"/>
<keyword evidence="11" id="KW-1185">Reference proteome</keyword>
<evidence type="ECO:0000256" key="3">
    <source>
        <dbReference type="ARBA" id="ARBA00006366"/>
    </source>
</evidence>
<dbReference type="PANTHER" id="PTHR12929:SF10">
    <property type="entry name" value="RIBOFLAVIN TRANSPORTER"/>
    <property type="match status" value="1"/>
</dbReference>
<keyword evidence="5 9" id="KW-1003">Cell membrane</keyword>
<organism evidence="10 11">
    <name type="scientific">Dreissena polymorpha</name>
    <name type="common">Zebra mussel</name>
    <name type="synonym">Mytilus polymorpha</name>
    <dbReference type="NCBI Taxonomy" id="45954"/>
    <lineage>
        <taxon>Eukaryota</taxon>
        <taxon>Metazoa</taxon>
        <taxon>Spiralia</taxon>
        <taxon>Lophotrochozoa</taxon>
        <taxon>Mollusca</taxon>
        <taxon>Bivalvia</taxon>
        <taxon>Autobranchia</taxon>
        <taxon>Heteroconchia</taxon>
        <taxon>Euheterodonta</taxon>
        <taxon>Imparidentia</taxon>
        <taxon>Neoheterodontei</taxon>
        <taxon>Myida</taxon>
        <taxon>Dreissenoidea</taxon>
        <taxon>Dreissenidae</taxon>
        <taxon>Dreissena</taxon>
    </lineage>
</organism>